<dbReference type="GO" id="GO:0008775">
    <property type="term" value="F:acetate CoA-transferase activity"/>
    <property type="evidence" value="ECO:0007669"/>
    <property type="project" value="InterPro"/>
</dbReference>
<dbReference type="STRING" id="1391653.AKJ08_1896"/>
<organism evidence="5 6">
    <name type="scientific">Vulgatibacter incomptus</name>
    <dbReference type="NCBI Taxonomy" id="1391653"/>
    <lineage>
        <taxon>Bacteria</taxon>
        <taxon>Pseudomonadati</taxon>
        <taxon>Myxococcota</taxon>
        <taxon>Myxococcia</taxon>
        <taxon>Myxococcales</taxon>
        <taxon>Cystobacterineae</taxon>
        <taxon>Vulgatibacteraceae</taxon>
        <taxon>Vulgatibacter</taxon>
    </lineage>
</organism>
<dbReference type="InterPro" id="IPR003702">
    <property type="entry name" value="ActCoA_hydro_N"/>
</dbReference>
<dbReference type="RefSeq" id="WP_050725808.1">
    <property type="nucleotide sequence ID" value="NZ_CP012332.1"/>
</dbReference>
<feature type="domain" description="Acetyl-CoA hydrolase/transferase C-terminal" evidence="4">
    <location>
        <begin position="265"/>
        <end position="417"/>
    </location>
</feature>
<name>A0A0K1PEF8_9BACT</name>
<accession>A0A0K1PEF8</accession>
<comment type="similarity">
    <text evidence="1">Belongs to the acetyl-CoA hydrolase/transferase family.</text>
</comment>
<feature type="domain" description="Acetyl-CoA hydrolase/transferase N-terminal" evidence="3">
    <location>
        <begin position="8"/>
        <end position="171"/>
    </location>
</feature>
<dbReference type="PANTHER" id="PTHR21432">
    <property type="entry name" value="ACETYL-COA HYDROLASE-RELATED"/>
    <property type="match status" value="1"/>
</dbReference>
<dbReference type="PANTHER" id="PTHR21432:SF20">
    <property type="entry name" value="ACETYL-COA HYDROLASE"/>
    <property type="match status" value="1"/>
</dbReference>
<dbReference type="InterPro" id="IPR037171">
    <property type="entry name" value="NagB/RpiA_transferase-like"/>
</dbReference>
<keyword evidence="2 5" id="KW-0808">Transferase</keyword>
<evidence type="ECO:0000259" key="3">
    <source>
        <dbReference type="Pfam" id="PF02550"/>
    </source>
</evidence>
<dbReference type="Gene3D" id="3.40.1080.20">
    <property type="entry name" value="Acetyl-CoA hydrolase/transferase C-terminal domain"/>
    <property type="match status" value="1"/>
</dbReference>
<reference evidence="5 6" key="1">
    <citation type="submission" date="2015-08" db="EMBL/GenBank/DDBJ databases">
        <authorList>
            <person name="Babu N.S."/>
            <person name="Beckwith C.J."/>
            <person name="Beseler K.G."/>
            <person name="Brison A."/>
            <person name="Carone J.V."/>
            <person name="Caskin T.P."/>
            <person name="Diamond M."/>
            <person name="Durham M.E."/>
            <person name="Foxe J.M."/>
            <person name="Go M."/>
            <person name="Henderson B.A."/>
            <person name="Jones I.B."/>
            <person name="McGettigan J.A."/>
            <person name="Micheletti S.J."/>
            <person name="Nasrallah M.E."/>
            <person name="Ortiz D."/>
            <person name="Piller C.R."/>
            <person name="Privatt S.R."/>
            <person name="Schneider S.L."/>
            <person name="Sharp S."/>
            <person name="Smith T.C."/>
            <person name="Stanton J.D."/>
            <person name="Ullery H.E."/>
            <person name="Wilson R.J."/>
            <person name="Serrano M.G."/>
            <person name="Buck G."/>
            <person name="Lee V."/>
            <person name="Wang Y."/>
            <person name="Carvalho R."/>
            <person name="Voegtly L."/>
            <person name="Shi R."/>
            <person name="Duckworth R."/>
            <person name="Johnson A."/>
            <person name="Loviza R."/>
            <person name="Walstead R."/>
            <person name="Shah Z."/>
            <person name="Kiflezghi M."/>
            <person name="Wade K."/>
            <person name="Ball S.L."/>
            <person name="Bradley K.W."/>
            <person name="Asai D.J."/>
            <person name="Bowman C.A."/>
            <person name="Russell D.A."/>
            <person name="Pope W.H."/>
            <person name="Jacobs-Sera D."/>
            <person name="Hendrix R.W."/>
            <person name="Hatfull G.F."/>
        </authorList>
    </citation>
    <scope>NUCLEOTIDE SEQUENCE [LARGE SCALE GENOMIC DNA]</scope>
    <source>
        <strain evidence="5 6">DSM 27710</strain>
    </source>
</reference>
<dbReference type="GO" id="GO:0006083">
    <property type="term" value="P:acetate metabolic process"/>
    <property type="evidence" value="ECO:0007669"/>
    <property type="project" value="InterPro"/>
</dbReference>
<evidence type="ECO:0000259" key="4">
    <source>
        <dbReference type="Pfam" id="PF13336"/>
    </source>
</evidence>
<dbReference type="Proteomes" id="UP000055590">
    <property type="component" value="Chromosome"/>
</dbReference>
<dbReference type="InterPro" id="IPR046433">
    <property type="entry name" value="ActCoA_hydro"/>
</dbReference>
<dbReference type="InterPro" id="IPR026888">
    <property type="entry name" value="AcetylCoA_hyd_C"/>
</dbReference>
<evidence type="ECO:0000313" key="5">
    <source>
        <dbReference type="EMBL" id="AKU91509.1"/>
    </source>
</evidence>
<dbReference type="OrthoDB" id="9801795at2"/>
<protein>
    <submittedName>
        <fullName evidence="5">4-hydroxybutyrate coenzyme A transferase</fullName>
    </submittedName>
</protein>
<dbReference type="AlphaFoldDB" id="A0A0K1PEF8"/>
<sequence length="423" mass="45249">MHRFVTAEEAVSLIESGNRVFVHGVSATPRRLIEAMTARSGELRDVEIVHLHTEGPAPYADPACAGSFRVNALFVGANVRQAVQEGRADYLPVFLSEVPRLFRDGVLPLDVALVHVSPPDKHGYCSLGTSVDAAVAAVRAARIVIAQCNPNMPRTHGDGLIHVRRIDRLVAVEDPLPEAHPRPSTEVEVAIGRHVAGLVEDGATLQLGIGAIPDAVLASLVNHRDLGIHSEMFSDGVVDLVERGVITGANKKVHRGKIVSGFVNGTRRLYDFVDDNPLVAMLDIGYVNDTSVIRKNPKVTAINSALEVDLTGQVCADSIGEKQYSGVGGQMDFIRGAALSEGGKPIIALPSVTRTGRSRIVPFLAQGAGVVTTRAHLHYVVTEHGVASLYGKNLRQRAHALAAVAHPDHGEALLREAHRRFGS</sequence>
<proteinExistence type="inferred from homology"/>
<keyword evidence="6" id="KW-1185">Reference proteome</keyword>
<dbReference type="KEGG" id="vin:AKJ08_1896"/>
<dbReference type="EMBL" id="CP012332">
    <property type="protein sequence ID" value="AKU91509.1"/>
    <property type="molecule type" value="Genomic_DNA"/>
</dbReference>
<dbReference type="SUPFAM" id="SSF100950">
    <property type="entry name" value="NagB/RpiA/CoA transferase-like"/>
    <property type="match status" value="2"/>
</dbReference>
<evidence type="ECO:0000256" key="1">
    <source>
        <dbReference type="ARBA" id="ARBA00009632"/>
    </source>
</evidence>
<dbReference type="Pfam" id="PF13336">
    <property type="entry name" value="AcetylCoA_hyd_C"/>
    <property type="match status" value="1"/>
</dbReference>
<dbReference type="Pfam" id="PF02550">
    <property type="entry name" value="AcetylCoA_hydro"/>
    <property type="match status" value="1"/>
</dbReference>
<dbReference type="Gene3D" id="3.30.750.70">
    <property type="entry name" value="4-hydroxybutyrate coenzyme like domains"/>
    <property type="match status" value="1"/>
</dbReference>
<dbReference type="PATRIC" id="fig|1391653.3.peg.1985"/>
<evidence type="ECO:0000256" key="2">
    <source>
        <dbReference type="ARBA" id="ARBA00022679"/>
    </source>
</evidence>
<gene>
    <name evidence="5" type="ORF">AKJ08_1896</name>
</gene>
<dbReference type="Gene3D" id="3.40.1080.10">
    <property type="entry name" value="Glutaconate Coenzyme A-transferase"/>
    <property type="match status" value="1"/>
</dbReference>
<dbReference type="InterPro" id="IPR038460">
    <property type="entry name" value="AcetylCoA_hyd_C_sf"/>
</dbReference>
<evidence type="ECO:0000313" key="6">
    <source>
        <dbReference type="Proteomes" id="UP000055590"/>
    </source>
</evidence>